<organism evidence="2 3">
    <name type="scientific">Rhodoblastus sphagnicola</name>
    <dbReference type="NCBI Taxonomy" id="333368"/>
    <lineage>
        <taxon>Bacteria</taxon>
        <taxon>Pseudomonadati</taxon>
        <taxon>Pseudomonadota</taxon>
        <taxon>Alphaproteobacteria</taxon>
        <taxon>Hyphomicrobiales</taxon>
        <taxon>Rhodoblastaceae</taxon>
        <taxon>Rhodoblastus</taxon>
    </lineage>
</organism>
<keyword evidence="1" id="KW-0472">Membrane</keyword>
<dbReference type="Proteomes" id="UP000239089">
    <property type="component" value="Unassembled WGS sequence"/>
</dbReference>
<evidence type="ECO:0008006" key="4">
    <source>
        <dbReference type="Google" id="ProtNLM"/>
    </source>
</evidence>
<gene>
    <name evidence="2" type="ORF">CCR94_14635</name>
</gene>
<accession>A0A2S6N5H9</accession>
<reference evidence="2 3" key="1">
    <citation type="journal article" date="2018" name="Arch. Microbiol.">
        <title>New insights into the metabolic potential of the phototrophic purple bacterium Rhodopila globiformis DSM 161(T) from its draft genome sequence and evidence for a vanadium-dependent nitrogenase.</title>
        <authorList>
            <person name="Imhoff J.F."/>
            <person name="Rahn T."/>
            <person name="Kunzel S."/>
            <person name="Neulinger S.C."/>
        </authorList>
    </citation>
    <scope>NUCLEOTIDE SEQUENCE [LARGE SCALE GENOMIC DNA]</scope>
    <source>
        <strain evidence="2 3">DSM 16996</strain>
    </source>
</reference>
<sequence length="88" mass="9705">MARPARPNRMRSSPICKCSGRRWTSPSLTTRPAGAEGRKMDVEAFFAQAKVVSILLVVVAFLGVIAFALWPSKKKSFDEAARLPLNED</sequence>
<keyword evidence="3" id="KW-1185">Reference proteome</keyword>
<name>A0A2S6N5H9_9HYPH</name>
<dbReference type="CDD" id="cd01324">
    <property type="entry name" value="cbb3_Oxidase_CcoQ"/>
    <property type="match status" value="1"/>
</dbReference>
<keyword evidence="1" id="KW-1133">Transmembrane helix</keyword>
<proteinExistence type="predicted"/>
<feature type="transmembrane region" description="Helical" evidence="1">
    <location>
        <begin position="51"/>
        <end position="70"/>
    </location>
</feature>
<evidence type="ECO:0000256" key="1">
    <source>
        <dbReference type="SAM" id="Phobius"/>
    </source>
</evidence>
<evidence type="ECO:0000313" key="2">
    <source>
        <dbReference type="EMBL" id="PPQ29871.1"/>
    </source>
</evidence>
<comment type="caution">
    <text evidence="2">The sequence shown here is derived from an EMBL/GenBank/DDBJ whole genome shotgun (WGS) entry which is preliminary data.</text>
</comment>
<keyword evidence="1" id="KW-0812">Transmembrane</keyword>
<dbReference type="AlphaFoldDB" id="A0A2S6N5H9"/>
<protein>
    <recommendedName>
        <fullName evidence="4">CcoQ/FixQ family Cbb3-type cytochrome c oxidase assembly chaperone</fullName>
    </recommendedName>
</protein>
<dbReference type="Pfam" id="PF05545">
    <property type="entry name" value="FixQ"/>
    <property type="match status" value="1"/>
</dbReference>
<dbReference type="InterPro" id="IPR008621">
    <property type="entry name" value="Cbb3-typ_cyt_oxidase_comp"/>
</dbReference>
<dbReference type="EMBL" id="NHSJ01000087">
    <property type="protein sequence ID" value="PPQ29871.1"/>
    <property type="molecule type" value="Genomic_DNA"/>
</dbReference>
<evidence type="ECO:0000313" key="3">
    <source>
        <dbReference type="Proteomes" id="UP000239089"/>
    </source>
</evidence>